<dbReference type="Proteomes" id="UP001231941">
    <property type="component" value="Unassembled WGS sequence"/>
</dbReference>
<evidence type="ECO:0000313" key="6">
    <source>
        <dbReference type="EMBL" id="MDP5276583.1"/>
    </source>
</evidence>
<feature type="transmembrane region" description="Helical" evidence="5">
    <location>
        <begin position="95"/>
        <end position="116"/>
    </location>
</feature>
<keyword evidence="2 5" id="KW-0812">Transmembrane</keyword>
<reference evidence="6 7" key="1">
    <citation type="submission" date="2023-08" db="EMBL/GenBank/DDBJ databases">
        <authorList>
            <person name="Park J.-S."/>
        </authorList>
    </citation>
    <scope>NUCLEOTIDE SEQUENCE [LARGE SCALE GENOMIC DNA]</scope>
    <source>
        <strain evidence="6 7">2205SS18-9</strain>
    </source>
</reference>
<dbReference type="Pfam" id="PF13564">
    <property type="entry name" value="DoxX_2"/>
    <property type="match status" value="1"/>
</dbReference>
<keyword evidence="7" id="KW-1185">Reference proteome</keyword>
<evidence type="ECO:0000256" key="3">
    <source>
        <dbReference type="ARBA" id="ARBA00022989"/>
    </source>
</evidence>
<dbReference type="InterPro" id="IPR032808">
    <property type="entry name" value="DoxX"/>
</dbReference>
<proteinExistence type="predicted"/>
<evidence type="ECO:0000313" key="7">
    <source>
        <dbReference type="Proteomes" id="UP001231941"/>
    </source>
</evidence>
<keyword evidence="4 5" id="KW-0472">Membrane</keyword>
<feature type="transmembrane region" description="Helical" evidence="5">
    <location>
        <begin position="41"/>
        <end position="59"/>
    </location>
</feature>
<protein>
    <submittedName>
        <fullName evidence="6">DoxX family protein</fullName>
    </submittedName>
</protein>
<dbReference type="RefSeq" id="WP_305993891.1">
    <property type="nucleotide sequence ID" value="NZ_JAVAMP010000016.1"/>
</dbReference>
<comment type="subcellular location">
    <subcellularLocation>
        <location evidence="1">Membrane</location>
        <topology evidence="1">Multi-pass membrane protein</topology>
    </subcellularLocation>
</comment>
<comment type="caution">
    <text evidence="6">The sequence shown here is derived from an EMBL/GenBank/DDBJ whole genome shotgun (WGS) entry which is preliminary data.</text>
</comment>
<evidence type="ECO:0000256" key="1">
    <source>
        <dbReference type="ARBA" id="ARBA00004141"/>
    </source>
</evidence>
<evidence type="ECO:0000256" key="5">
    <source>
        <dbReference type="SAM" id="Phobius"/>
    </source>
</evidence>
<keyword evidence="3 5" id="KW-1133">Transmembrane helix</keyword>
<sequence>MGILSIVIQVLLGLGFIMFGVMKLGSKQMVDEFDRLELPQWFRVVTGLVEITAAIVILIGIWNGLFAALGALLIAFTMIGAILTHIKIKDPAQRVMMPVILLIMGIIVLSLNVSHIGV</sequence>
<feature type="transmembrane region" description="Helical" evidence="5">
    <location>
        <begin position="65"/>
        <end position="83"/>
    </location>
</feature>
<name>A0ABT9J533_9BACL</name>
<evidence type="ECO:0000256" key="2">
    <source>
        <dbReference type="ARBA" id="ARBA00022692"/>
    </source>
</evidence>
<dbReference type="EMBL" id="JAVAMP010000016">
    <property type="protein sequence ID" value="MDP5276583.1"/>
    <property type="molecule type" value="Genomic_DNA"/>
</dbReference>
<organism evidence="6 7">
    <name type="scientific">Chengkuizengella axinellae</name>
    <dbReference type="NCBI Taxonomy" id="3064388"/>
    <lineage>
        <taxon>Bacteria</taxon>
        <taxon>Bacillati</taxon>
        <taxon>Bacillota</taxon>
        <taxon>Bacilli</taxon>
        <taxon>Bacillales</taxon>
        <taxon>Paenibacillaceae</taxon>
        <taxon>Chengkuizengella</taxon>
    </lineage>
</organism>
<evidence type="ECO:0000256" key="4">
    <source>
        <dbReference type="ARBA" id="ARBA00023136"/>
    </source>
</evidence>
<accession>A0ABT9J533</accession>
<gene>
    <name evidence="6" type="ORF">Q5Y73_21035</name>
</gene>
<feature type="transmembrane region" description="Helical" evidence="5">
    <location>
        <begin position="6"/>
        <end position="25"/>
    </location>
</feature>